<protein>
    <submittedName>
        <fullName evidence="2">Rpn family recombination-promoting nuclease/putative transposase</fullName>
    </submittedName>
</protein>
<keyword evidence="3" id="KW-1185">Reference proteome</keyword>
<evidence type="ECO:0000313" key="2">
    <source>
        <dbReference type="EMBL" id="QUV93881.1"/>
    </source>
</evidence>
<gene>
    <name evidence="2" type="ORF">J8C05_11060</name>
</gene>
<proteinExistence type="predicted"/>
<sequence>MAYDNLCKYLAETYPAAFVRWLARHYPELPHDMEAAEVEVLKTELPVEPIRADFVTFIRAAGVLLHIEFHLDPASDPPLAFRMLEYWVRLFRRYRTPARQVVLLLKSTPAAREMPSTFTAGMTHHGFHVLRLWEVEATELLDDEALLPLAVLGKADSDEALLRETAARVEQMTDASQRANVSACAQVLAGLRFDRELIRALFREEAMRESVIYQEIIERGLAQGVERGLAQGIERGLAQGVERGLAQGSHLEAIRLARTLLERRFGPLPESIAAQIGLLSREQAENLAVETLNFDSLDAVRTWLALQPTTSEVTENPDKPS</sequence>
<evidence type="ECO:0000259" key="1">
    <source>
        <dbReference type="Pfam" id="PF14261"/>
    </source>
</evidence>
<reference evidence="2 3" key="1">
    <citation type="submission" date="2021-03" db="EMBL/GenBank/DDBJ databases">
        <title>Genomic and phenotypic characterization of Chloracidobacterium isolates provides evidence for multiple species.</title>
        <authorList>
            <person name="Saini M.K."/>
            <person name="Costas A.M.G."/>
            <person name="Tank M."/>
            <person name="Bryant D.A."/>
        </authorList>
    </citation>
    <scope>NUCLEOTIDE SEQUENCE [LARGE SCALE GENOMIC DNA]</scope>
    <source>
        <strain evidence="2 3">N</strain>
    </source>
</reference>
<name>A0ABX8B2S4_9BACT</name>
<dbReference type="RefSeq" id="WP_211422216.1">
    <property type="nucleotide sequence ID" value="NZ_CP072642.1"/>
</dbReference>
<feature type="domain" description="DUF4351" evidence="1">
    <location>
        <begin position="247"/>
        <end position="304"/>
    </location>
</feature>
<dbReference type="PANTHER" id="PTHR34613">
    <property type="entry name" value="SLL0800 PROTEIN"/>
    <property type="match status" value="1"/>
</dbReference>
<organism evidence="2 3">
    <name type="scientific">Chloracidobacterium sp. N</name>
    <dbReference type="NCBI Taxonomy" id="2821540"/>
    <lineage>
        <taxon>Bacteria</taxon>
        <taxon>Pseudomonadati</taxon>
        <taxon>Acidobacteriota</taxon>
        <taxon>Terriglobia</taxon>
        <taxon>Terriglobales</taxon>
        <taxon>Acidobacteriaceae</taxon>
        <taxon>Chloracidobacterium</taxon>
        <taxon>Chloracidobacterium aggregatum</taxon>
    </lineage>
</organism>
<dbReference type="Proteomes" id="UP000677668">
    <property type="component" value="Chromosome 1"/>
</dbReference>
<evidence type="ECO:0000313" key="3">
    <source>
        <dbReference type="Proteomes" id="UP000677668"/>
    </source>
</evidence>
<dbReference type="PANTHER" id="PTHR34613:SF1">
    <property type="entry name" value="SLL6017 PROTEIN"/>
    <property type="match status" value="1"/>
</dbReference>
<accession>A0ABX8B2S4</accession>
<dbReference type="EMBL" id="CP072642">
    <property type="protein sequence ID" value="QUV93881.1"/>
    <property type="molecule type" value="Genomic_DNA"/>
</dbReference>
<dbReference type="Pfam" id="PF14261">
    <property type="entry name" value="DUF4351"/>
    <property type="match status" value="1"/>
</dbReference>
<dbReference type="InterPro" id="IPR025587">
    <property type="entry name" value="DUF4351"/>
</dbReference>